<evidence type="ECO:0000256" key="4">
    <source>
        <dbReference type="ARBA" id="ARBA00022737"/>
    </source>
</evidence>
<gene>
    <name evidence="8" type="ORF">CGI_10025801</name>
</gene>
<evidence type="ECO:0000256" key="5">
    <source>
        <dbReference type="ARBA" id="ARBA00022869"/>
    </source>
</evidence>
<evidence type="ECO:0000256" key="3">
    <source>
        <dbReference type="ARBA" id="ARBA00022530"/>
    </source>
</evidence>
<evidence type="ECO:0000256" key="6">
    <source>
        <dbReference type="ARBA" id="ARBA00023119"/>
    </source>
</evidence>
<sequence length="213" mass="23153">MSGQIQDGPGLNGIPGQKGEQGFAGFPGEEGPVGNQGFRGRKVERGLDGIPGEQGRTGEMGFPGENGRVGVPCDRGPDCLDGFKGEQGDFGLLGLPGDPGPKPTNFEALPWQKEKETPVQRENQVGMDWPEREVGTSGSCLRRFSTMPIMFCNINTVCNVAWRNDYSYWLSTREPMLPMMNPMEGPAPQRYISRCSVCETVSEVSIIPLTVIN</sequence>
<dbReference type="SUPFAM" id="SSF56436">
    <property type="entry name" value="C-type lectin-like"/>
    <property type="match status" value="1"/>
</dbReference>
<dbReference type="Gene3D" id="2.170.240.10">
    <property type="entry name" value="Collagen IV, non-collagenous"/>
    <property type="match status" value="1"/>
</dbReference>
<dbReference type="PROSITE" id="PS51403">
    <property type="entry name" value="NC1_IV"/>
    <property type="match status" value="1"/>
</dbReference>
<dbReference type="Pfam" id="PF01413">
    <property type="entry name" value="C4"/>
    <property type="match status" value="1"/>
</dbReference>
<name>K1QKT2_MAGGI</name>
<dbReference type="InterPro" id="IPR036954">
    <property type="entry name" value="Collagen_IV_NC_sf"/>
</dbReference>
<dbReference type="GO" id="GO:0005604">
    <property type="term" value="C:basement membrane"/>
    <property type="evidence" value="ECO:0007669"/>
    <property type="project" value="UniProtKB-SubCell"/>
</dbReference>
<dbReference type="Pfam" id="PF01391">
    <property type="entry name" value="Collagen"/>
    <property type="match status" value="1"/>
</dbReference>
<evidence type="ECO:0000256" key="1">
    <source>
        <dbReference type="ARBA" id="ARBA00004302"/>
    </source>
</evidence>
<dbReference type="AlphaFoldDB" id="K1QKT2"/>
<evidence type="ECO:0000256" key="2">
    <source>
        <dbReference type="ARBA" id="ARBA00022525"/>
    </source>
</evidence>
<organism evidence="8">
    <name type="scientific">Magallana gigas</name>
    <name type="common">Pacific oyster</name>
    <name type="synonym">Crassostrea gigas</name>
    <dbReference type="NCBI Taxonomy" id="29159"/>
    <lineage>
        <taxon>Eukaryota</taxon>
        <taxon>Metazoa</taxon>
        <taxon>Spiralia</taxon>
        <taxon>Lophotrochozoa</taxon>
        <taxon>Mollusca</taxon>
        <taxon>Bivalvia</taxon>
        <taxon>Autobranchia</taxon>
        <taxon>Pteriomorphia</taxon>
        <taxon>Ostreida</taxon>
        <taxon>Ostreoidea</taxon>
        <taxon>Ostreidae</taxon>
        <taxon>Magallana</taxon>
    </lineage>
</organism>
<keyword evidence="3" id="KW-0272">Extracellular matrix</keyword>
<dbReference type="InParanoid" id="K1QKT2"/>
<reference evidence="8" key="1">
    <citation type="journal article" date="2012" name="Nature">
        <title>The oyster genome reveals stress adaptation and complexity of shell formation.</title>
        <authorList>
            <person name="Zhang G."/>
            <person name="Fang X."/>
            <person name="Guo X."/>
            <person name="Li L."/>
            <person name="Luo R."/>
            <person name="Xu F."/>
            <person name="Yang P."/>
            <person name="Zhang L."/>
            <person name="Wang X."/>
            <person name="Qi H."/>
            <person name="Xiong Z."/>
            <person name="Que H."/>
            <person name="Xie Y."/>
            <person name="Holland P.W."/>
            <person name="Paps J."/>
            <person name="Zhu Y."/>
            <person name="Wu F."/>
            <person name="Chen Y."/>
            <person name="Wang J."/>
            <person name="Peng C."/>
            <person name="Meng J."/>
            <person name="Yang L."/>
            <person name="Liu J."/>
            <person name="Wen B."/>
            <person name="Zhang N."/>
            <person name="Huang Z."/>
            <person name="Zhu Q."/>
            <person name="Feng Y."/>
            <person name="Mount A."/>
            <person name="Hedgecock D."/>
            <person name="Xu Z."/>
            <person name="Liu Y."/>
            <person name="Domazet-Loso T."/>
            <person name="Du Y."/>
            <person name="Sun X."/>
            <person name="Zhang S."/>
            <person name="Liu B."/>
            <person name="Cheng P."/>
            <person name="Jiang X."/>
            <person name="Li J."/>
            <person name="Fan D."/>
            <person name="Wang W."/>
            <person name="Fu W."/>
            <person name="Wang T."/>
            <person name="Wang B."/>
            <person name="Zhang J."/>
            <person name="Peng Z."/>
            <person name="Li Y."/>
            <person name="Li N."/>
            <person name="Wang J."/>
            <person name="Chen M."/>
            <person name="He Y."/>
            <person name="Tan F."/>
            <person name="Song X."/>
            <person name="Zheng Q."/>
            <person name="Huang R."/>
            <person name="Yang H."/>
            <person name="Du X."/>
            <person name="Chen L."/>
            <person name="Yang M."/>
            <person name="Gaffney P.M."/>
            <person name="Wang S."/>
            <person name="Luo L."/>
            <person name="She Z."/>
            <person name="Ming Y."/>
            <person name="Huang W."/>
            <person name="Zhang S."/>
            <person name="Huang B."/>
            <person name="Zhang Y."/>
            <person name="Qu T."/>
            <person name="Ni P."/>
            <person name="Miao G."/>
            <person name="Wang J."/>
            <person name="Wang Q."/>
            <person name="Steinberg C.E."/>
            <person name="Wang H."/>
            <person name="Li N."/>
            <person name="Qian L."/>
            <person name="Zhang G."/>
            <person name="Li Y."/>
            <person name="Yang H."/>
            <person name="Liu X."/>
            <person name="Wang J."/>
            <person name="Yin Y."/>
            <person name="Wang J."/>
        </authorList>
    </citation>
    <scope>NUCLEOTIDE SEQUENCE [LARGE SCALE GENOMIC DNA]</scope>
    <source>
        <strain evidence="8">05x7-T-G4-1.051#20</strain>
    </source>
</reference>
<dbReference type="EMBL" id="JH819116">
    <property type="protein sequence ID" value="EKC34438.1"/>
    <property type="molecule type" value="Genomic_DNA"/>
</dbReference>
<accession>K1QKT2</accession>
<dbReference type="InterPro" id="IPR008160">
    <property type="entry name" value="Collagen"/>
</dbReference>
<keyword evidence="7" id="KW-1015">Disulfide bond</keyword>
<comment type="subcellular location">
    <subcellularLocation>
        <location evidence="1">Secreted</location>
        <location evidence="1">Extracellular space</location>
        <location evidence="1">Extracellular matrix</location>
        <location evidence="1">Basement membrane</location>
    </subcellularLocation>
</comment>
<keyword evidence="2" id="KW-0964">Secreted</keyword>
<dbReference type="SMART" id="SM00111">
    <property type="entry name" value="C4"/>
    <property type="match status" value="1"/>
</dbReference>
<evidence type="ECO:0000256" key="7">
    <source>
        <dbReference type="ARBA" id="ARBA00023157"/>
    </source>
</evidence>
<keyword evidence="6 8" id="KW-0176">Collagen</keyword>
<dbReference type="PANTHER" id="PTHR24637">
    <property type="entry name" value="COLLAGEN"/>
    <property type="match status" value="1"/>
</dbReference>
<keyword evidence="5" id="KW-0084">Basement membrane</keyword>
<protein>
    <submittedName>
        <fullName evidence="8">Collagen alpha-1(IV) chain</fullName>
    </submittedName>
</protein>
<dbReference type="GO" id="GO:0005581">
    <property type="term" value="C:collagen trimer"/>
    <property type="evidence" value="ECO:0007669"/>
    <property type="project" value="UniProtKB-KW"/>
</dbReference>
<keyword evidence="4" id="KW-0677">Repeat</keyword>
<evidence type="ECO:0000313" key="8">
    <source>
        <dbReference type="EMBL" id="EKC34438.1"/>
    </source>
</evidence>
<dbReference type="InterPro" id="IPR016187">
    <property type="entry name" value="CTDL_fold"/>
</dbReference>
<dbReference type="InterPro" id="IPR001442">
    <property type="entry name" value="Collagen_IV_NC"/>
</dbReference>
<dbReference type="HOGENOM" id="CLU_1295510_0_0_1"/>
<dbReference type="GO" id="GO:0005201">
    <property type="term" value="F:extracellular matrix structural constituent"/>
    <property type="evidence" value="ECO:0007669"/>
    <property type="project" value="InterPro"/>
</dbReference>
<proteinExistence type="predicted"/>
<dbReference type="PANTHER" id="PTHR24637:SF421">
    <property type="entry name" value="CUTICLE COLLAGEN DPY-2"/>
    <property type="match status" value="1"/>
</dbReference>